<dbReference type="GO" id="GO:0019866">
    <property type="term" value="C:organelle inner membrane"/>
    <property type="evidence" value="ECO:0007669"/>
    <property type="project" value="InterPro"/>
</dbReference>
<dbReference type="GO" id="GO:0016301">
    <property type="term" value="F:kinase activity"/>
    <property type="evidence" value="ECO:0007669"/>
    <property type="project" value="UniProtKB-KW"/>
</dbReference>
<keyword evidence="6" id="KW-0598">Phosphotransferase system</keyword>
<keyword evidence="9 12" id="KW-1133">Transmembrane helix</keyword>
<evidence type="ECO:0000256" key="11">
    <source>
        <dbReference type="PROSITE-ProRule" id="PRU00421"/>
    </source>
</evidence>
<evidence type="ECO:0000256" key="9">
    <source>
        <dbReference type="ARBA" id="ARBA00022989"/>
    </source>
</evidence>
<dbReference type="InterPro" id="IPR001996">
    <property type="entry name" value="PTS_IIB_1"/>
</dbReference>
<dbReference type="Pfam" id="PF00367">
    <property type="entry name" value="PTS_EIIB"/>
    <property type="match status" value="1"/>
</dbReference>
<dbReference type="GO" id="GO:0008982">
    <property type="term" value="F:protein-N(PI)-phosphohistidine-sugar phosphotransferase activity"/>
    <property type="evidence" value="ECO:0007669"/>
    <property type="project" value="InterPro"/>
</dbReference>
<feature type="transmembrane region" description="Helical" evidence="12">
    <location>
        <begin position="94"/>
        <end position="112"/>
    </location>
</feature>
<evidence type="ECO:0000256" key="12">
    <source>
        <dbReference type="SAM" id="Phobius"/>
    </source>
</evidence>
<evidence type="ECO:0000256" key="4">
    <source>
        <dbReference type="ARBA" id="ARBA00022597"/>
    </source>
</evidence>
<gene>
    <name evidence="15" type="ORF">B6S08_00495</name>
</gene>
<dbReference type="Gene3D" id="3.30.1360.60">
    <property type="entry name" value="Glucose permease domain IIB"/>
    <property type="match status" value="1"/>
</dbReference>
<evidence type="ECO:0000256" key="10">
    <source>
        <dbReference type="ARBA" id="ARBA00023136"/>
    </source>
</evidence>
<evidence type="ECO:0000256" key="8">
    <source>
        <dbReference type="ARBA" id="ARBA00022777"/>
    </source>
</evidence>
<keyword evidence="7 12" id="KW-0812">Transmembrane</keyword>
<evidence type="ECO:0000256" key="6">
    <source>
        <dbReference type="ARBA" id="ARBA00022683"/>
    </source>
</evidence>
<comment type="subcellular location">
    <subcellularLocation>
        <location evidence="1">Cell membrane</location>
        <topology evidence="1">Multi-pass membrane protein</topology>
    </subcellularLocation>
</comment>
<keyword evidence="8" id="KW-0418">Kinase</keyword>
<feature type="transmembrane region" description="Helical" evidence="12">
    <location>
        <begin position="267"/>
        <end position="289"/>
    </location>
</feature>
<dbReference type="GO" id="GO:0015764">
    <property type="term" value="P:N-acetylglucosamine transport"/>
    <property type="evidence" value="ECO:0007669"/>
    <property type="project" value="TreeGrafter"/>
</dbReference>
<comment type="caution">
    <text evidence="15">The sequence shown here is derived from an EMBL/GenBank/DDBJ whole genome shotgun (WGS) entry which is preliminary data.</text>
</comment>
<evidence type="ECO:0000256" key="1">
    <source>
        <dbReference type="ARBA" id="ARBA00004651"/>
    </source>
</evidence>
<name>A0A233RF70_9GAMM</name>
<dbReference type="InterPro" id="IPR013013">
    <property type="entry name" value="PTS_EIIC_1"/>
</dbReference>
<dbReference type="InterPro" id="IPR018113">
    <property type="entry name" value="PTrfase_EIIB_Cys"/>
</dbReference>
<evidence type="ECO:0000256" key="5">
    <source>
        <dbReference type="ARBA" id="ARBA00022679"/>
    </source>
</evidence>
<dbReference type="PANTHER" id="PTHR30009">
    <property type="entry name" value="CYTOCHROME C-TYPE SYNTHESIS PROTEIN AND PTS TRANSMEMBRANE COMPONENT"/>
    <property type="match status" value="1"/>
</dbReference>
<feature type="transmembrane region" description="Helical" evidence="12">
    <location>
        <begin position="41"/>
        <end position="62"/>
    </location>
</feature>
<reference evidence="15 16" key="1">
    <citation type="submission" date="2017-08" db="EMBL/GenBank/DDBJ databases">
        <title>A Genome Sequence of Oceanimonas doudoroffii ATCC 27123T.</title>
        <authorList>
            <person name="Brennan M.A."/>
            <person name="Maclea K.S."/>
            <person name="Mcclelland W.D."/>
            <person name="Trachtenberg A.M."/>
        </authorList>
    </citation>
    <scope>NUCLEOTIDE SEQUENCE [LARGE SCALE GENOMIC DNA]</scope>
    <source>
        <strain evidence="15 16">ATCC 27123</strain>
    </source>
</reference>
<dbReference type="Proteomes" id="UP000242757">
    <property type="component" value="Unassembled WGS sequence"/>
</dbReference>
<dbReference type="InterPro" id="IPR003352">
    <property type="entry name" value="PTS_EIIC"/>
</dbReference>
<accession>A0A233RF70</accession>
<feature type="transmembrane region" description="Helical" evidence="12">
    <location>
        <begin position="132"/>
        <end position="152"/>
    </location>
</feature>
<keyword evidence="4" id="KW-0762">Sugar transport</keyword>
<keyword evidence="16" id="KW-1185">Reference proteome</keyword>
<sequence length="509" mass="52708">MMLLGYLQRLGKALMLPIATLPVAALLLRLGQPDLLALPFMAQAGAALFDQLPLLFAIGIAVGLSRDDAGAAALAGAVGYLVLTGAVVSLHAEIRLSFFGGIIAGIIAGHCYNRFAAVRLPDSLAFFGGKRLVPIMTGLLCLLVAVLLGVAWPPVQQAIDGLGQAVAGAGGAGQFVYGVLNRALIPVGLHHVLNSLFWFGLGDCLKVSYEAGGVQQHICLAPALAGTLSVGGAVPGVDGAVINGIADDVVRGDLNRFFAGDPTAGGFMAGFFPVMMFGLPAAALAMVLAAPRGHRARAAGLLLSMALTSLLTGITEPLEFTFMFLAPLLYGLHALLTGVSLMAANALGALHGFGFSAGLFDLVLNWGLATHPWRLLGLGLVMALLYFVLFYSAIRLFHLATPGRELAGDAPEQQNETIRPKDDQDSVLARGLIAALGGAGNLQHIDACITRLRLTLKDTALADDARLRALGAKGVVHLGEHHLQVVLGTRAEAVAGAMKAGLVKEQNGS</sequence>
<keyword evidence="5" id="KW-0808">Transferase</keyword>
<feature type="active site" description="Phosphocysteine intermediate; for EIIB activity" evidence="11">
    <location>
        <position position="448"/>
    </location>
</feature>
<dbReference type="OrthoDB" id="7571469at2"/>
<feature type="domain" description="PTS EIIB type-1" evidence="13">
    <location>
        <begin position="426"/>
        <end position="508"/>
    </location>
</feature>
<dbReference type="PROSITE" id="PS51098">
    <property type="entry name" value="PTS_EIIB_TYPE_1"/>
    <property type="match status" value="1"/>
</dbReference>
<evidence type="ECO:0000313" key="15">
    <source>
        <dbReference type="EMBL" id="OXY82050.1"/>
    </source>
</evidence>
<evidence type="ECO:0000256" key="7">
    <source>
        <dbReference type="ARBA" id="ARBA00022692"/>
    </source>
</evidence>
<keyword evidence="3" id="KW-1003">Cell membrane</keyword>
<dbReference type="NCBIfam" id="TIGR01998">
    <property type="entry name" value="PTS-II-BC-nag"/>
    <property type="match status" value="1"/>
</dbReference>
<evidence type="ECO:0000313" key="16">
    <source>
        <dbReference type="Proteomes" id="UP000242757"/>
    </source>
</evidence>
<dbReference type="PROSITE" id="PS01035">
    <property type="entry name" value="PTS_EIIB_TYPE_1_CYS"/>
    <property type="match status" value="1"/>
</dbReference>
<feature type="transmembrane region" description="Helical" evidence="12">
    <location>
        <begin position="375"/>
        <end position="394"/>
    </location>
</feature>
<dbReference type="NCBIfam" id="TIGR00826">
    <property type="entry name" value="EIIB_glc"/>
    <property type="match status" value="1"/>
</dbReference>
<feature type="transmembrane region" description="Helical" evidence="12">
    <location>
        <begin position="296"/>
        <end position="314"/>
    </location>
</feature>
<dbReference type="PANTHER" id="PTHR30009:SF4">
    <property type="entry name" value="PTS SYSTEM N-ACETYLGLUCOSAMINE-SPECIFIC EIICBA COMPONENT"/>
    <property type="match status" value="1"/>
</dbReference>
<dbReference type="AlphaFoldDB" id="A0A233RF70"/>
<feature type="domain" description="PTS EIIC type-1" evidence="14">
    <location>
        <begin position="1"/>
        <end position="406"/>
    </location>
</feature>
<keyword evidence="10 12" id="KW-0472">Membrane</keyword>
<dbReference type="GO" id="GO:0015572">
    <property type="term" value="F:N-acetylglucosamine transmembrane transporter activity"/>
    <property type="evidence" value="ECO:0007669"/>
    <property type="project" value="InterPro"/>
</dbReference>
<dbReference type="SUPFAM" id="SSF55604">
    <property type="entry name" value="Glucose permease domain IIB"/>
    <property type="match status" value="1"/>
</dbReference>
<dbReference type="GO" id="GO:0090563">
    <property type="term" value="F:protein-phosphocysteine-sugar phosphotransferase activity"/>
    <property type="evidence" value="ECO:0007669"/>
    <property type="project" value="TreeGrafter"/>
</dbReference>
<dbReference type="InterPro" id="IPR050429">
    <property type="entry name" value="PTS_Glucose_EIICBA"/>
</dbReference>
<dbReference type="Pfam" id="PF02378">
    <property type="entry name" value="PTS_EIIC"/>
    <property type="match status" value="1"/>
</dbReference>
<dbReference type="EMBL" id="NBIM01000001">
    <property type="protein sequence ID" value="OXY82050.1"/>
    <property type="molecule type" value="Genomic_DNA"/>
</dbReference>
<dbReference type="PROSITE" id="PS51103">
    <property type="entry name" value="PTS_EIIC_TYPE_1"/>
    <property type="match status" value="1"/>
</dbReference>
<dbReference type="InterPro" id="IPR010974">
    <property type="entry name" value="PTS_IIBC_nag"/>
</dbReference>
<evidence type="ECO:0000256" key="2">
    <source>
        <dbReference type="ARBA" id="ARBA00022448"/>
    </source>
</evidence>
<evidence type="ECO:0000259" key="14">
    <source>
        <dbReference type="PROSITE" id="PS51103"/>
    </source>
</evidence>
<organism evidence="15 16">
    <name type="scientific">Oceanimonas doudoroffii</name>
    <dbReference type="NCBI Taxonomy" id="84158"/>
    <lineage>
        <taxon>Bacteria</taxon>
        <taxon>Pseudomonadati</taxon>
        <taxon>Pseudomonadota</taxon>
        <taxon>Gammaproteobacteria</taxon>
        <taxon>Aeromonadales</taxon>
        <taxon>Aeromonadaceae</taxon>
        <taxon>Oceanimonas</taxon>
    </lineage>
</organism>
<evidence type="ECO:0000256" key="3">
    <source>
        <dbReference type="ARBA" id="ARBA00022475"/>
    </source>
</evidence>
<dbReference type="GO" id="GO:0005886">
    <property type="term" value="C:plasma membrane"/>
    <property type="evidence" value="ECO:0007669"/>
    <property type="project" value="UniProtKB-SubCell"/>
</dbReference>
<dbReference type="CDD" id="cd00212">
    <property type="entry name" value="PTS_IIB_glc"/>
    <property type="match status" value="1"/>
</dbReference>
<protein>
    <submittedName>
        <fullName evidence="15">PTS N-acetyl-D-glucosamine transporter</fullName>
    </submittedName>
</protein>
<dbReference type="InterPro" id="IPR036878">
    <property type="entry name" value="Glu_permease_IIB"/>
</dbReference>
<keyword evidence="2" id="KW-0813">Transport</keyword>
<proteinExistence type="predicted"/>
<feature type="transmembrane region" description="Helical" evidence="12">
    <location>
        <begin position="69"/>
        <end position="88"/>
    </location>
</feature>
<dbReference type="GO" id="GO:0009401">
    <property type="term" value="P:phosphoenolpyruvate-dependent sugar phosphotransferase system"/>
    <property type="evidence" value="ECO:0007669"/>
    <property type="project" value="UniProtKB-KW"/>
</dbReference>
<evidence type="ECO:0000259" key="13">
    <source>
        <dbReference type="PROSITE" id="PS51098"/>
    </source>
</evidence>